<reference evidence="10 11" key="1">
    <citation type="submission" date="2016-07" db="EMBL/GenBank/DDBJ databases">
        <title>Detection of Helicobacter winghamensis from caecal content of red fox (Vulpes vulpes).</title>
        <authorList>
            <person name="Zanoni R.G."/>
            <person name="Florio D."/>
            <person name="Caffara M."/>
            <person name="Renzi M."/>
            <person name="Parisi A."/>
            <person name="Pasquali F."/>
            <person name="Manfreda G."/>
        </authorList>
    </citation>
    <scope>NUCLEOTIDE SEQUENCE [LARGE SCALE GENOMIC DNA]</scope>
    <source>
        <strain evidence="10 11">295_13</strain>
    </source>
</reference>
<evidence type="ECO:0000313" key="11">
    <source>
        <dbReference type="Proteomes" id="UP000233350"/>
    </source>
</evidence>
<dbReference type="RefSeq" id="WP_006802111.1">
    <property type="nucleotide sequence ID" value="NZ_CABKOI010000021.1"/>
</dbReference>
<evidence type="ECO:0000256" key="6">
    <source>
        <dbReference type="ARBA" id="ARBA00023209"/>
    </source>
</evidence>
<keyword evidence="5" id="KW-0865">Zymogen</keyword>
<evidence type="ECO:0008006" key="12">
    <source>
        <dbReference type="Google" id="ProtNLM"/>
    </source>
</evidence>
<dbReference type="PANTHER" id="PTHR35809:SF1">
    <property type="entry name" value="ARCHAETIDYLSERINE DECARBOXYLASE PROENZYME-RELATED"/>
    <property type="match status" value="1"/>
</dbReference>
<sequence length="208" mass="23686">MKTTTELIAKEGWKPLIIALFGLLLSVLLNWNFLAFVFLAVVLCMAYFYRNLERIAEDIADDCVLAPLDGIIKNIQNKEDGIHLSIKKPICFCGMLRMPLAKFGKAGEAMELERVFGLKNGKSATGKHIKIAFKRDRDSETMLYLTLYPRNFSQLFLYFWDLDFKLGERLGFFLSGDAELVIPLEAELKVNIEDKIYAGQTLIASFKE</sequence>
<proteinExistence type="predicted"/>
<keyword evidence="1" id="KW-1003">Cell membrane</keyword>
<keyword evidence="6" id="KW-0594">Phospholipid biosynthesis</keyword>
<evidence type="ECO:0000256" key="3">
    <source>
        <dbReference type="ARBA" id="ARBA00023098"/>
    </source>
</evidence>
<evidence type="ECO:0000256" key="5">
    <source>
        <dbReference type="ARBA" id="ARBA00023145"/>
    </source>
</evidence>
<keyword evidence="9" id="KW-1133">Transmembrane helix</keyword>
<evidence type="ECO:0000256" key="2">
    <source>
        <dbReference type="ARBA" id="ARBA00022516"/>
    </source>
</evidence>
<dbReference type="STRING" id="556267.HWAG_00418"/>
<dbReference type="Proteomes" id="UP000233350">
    <property type="component" value="Unassembled WGS sequence"/>
</dbReference>
<evidence type="ECO:0000256" key="1">
    <source>
        <dbReference type="ARBA" id="ARBA00022475"/>
    </source>
</evidence>
<evidence type="ECO:0000256" key="8">
    <source>
        <dbReference type="ARBA" id="ARBA00023317"/>
    </source>
</evidence>
<gene>
    <name evidence="10" type="ORF">BCM31_03960</name>
</gene>
<comment type="caution">
    <text evidence="10">The sequence shown here is derived from an EMBL/GenBank/DDBJ whole genome shotgun (WGS) entry which is preliminary data.</text>
</comment>
<keyword evidence="8" id="KW-0670">Pyruvate</keyword>
<organism evidence="10 11">
    <name type="scientific">Helicobacter winghamensis</name>
    <dbReference type="NCBI Taxonomy" id="157268"/>
    <lineage>
        <taxon>Bacteria</taxon>
        <taxon>Pseudomonadati</taxon>
        <taxon>Campylobacterota</taxon>
        <taxon>Epsilonproteobacteria</taxon>
        <taxon>Campylobacterales</taxon>
        <taxon>Helicobacteraceae</taxon>
        <taxon>Helicobacter</taxon>
    </lineage>
</organism>
<evidence type="ECO:0000256" key="7">
    <source>
        <dbReference type="ARBA" id="ARBA00023264"/>
    </source>
</evidence>
<dbReference type="GeneID" id="97289268"/>
<dbReference type="OrthoDB" id="5323544at2"/>
<keyword evidence="9" id="KW-0812">Transmembrane</keyword>
<dbReference type="PANTHER" id="PTHR35809">
    <property type="entry name" value="ARCHAETIDYLSERINE DECARBOXYLASE PROENZYME-RELATED"/>
    <property type="match status" value="1"/>
</dbReference>
<dbReference type="EMBL" id="MBPK01000042">
    <property type="protein sequence ID" value="PKT80618.1"/>
    <property type="molecule type" value="Genomic_DNA"/>
</dbReference>
<dbReference type="GO" id="GO:0008654">
    <property type="term" value="P:phospholipid biosynthetic process"/>
    <property type="evidence" value="ECO:0007669"/>
    <property type="project" value="UniProtKB-KW"/>
</dbReference>
<feature type="transmembrane region" description="Helical" evidence="9">
    <location>
        <begin position="16"/>
        <end position="49"/>
    </location>
</feature>
<keyword evidence="2" id="KW-0444">Lipid biosynthesis</keyword>
<evidence type="ECO:0000256" key="9">
    <source>
        <dbReference type="SAM" id="Phobius"/>
    </source>
</evidence>
<keyword evidence="7" id="KW-1208">Phospholipid metabolism</keyword>
<dbReference type="AlphaFoldDB" id="A0A2N3PIH2"/>
<dbReference type="InterPro" id="IPR033175">
    <property type="entry name" value="PSD-A"/>
</dbReference>
<keyword evidence="11" id="KW-1185">Reference proteome</keyword>
<protein>
    <recommendedName>
        <fullName evidence="12">Phosphatidylserine decarboxylase</fullName>
    </recommendedName>
</protein>
<evidence type="ECO:0000256" key="4">
    <source>
        <dbReference type="ARBA" id="ARBA00023136"/>
    </source>
</evidence>
<evidence type="ECO:0000313" key="10">
    <source>
        <dbReference type="EMBL" id="PKT80618.1"/>
    </source>
</evidence>
<keyword evidence="4 9" id="KW-0472">Membrane</keyword>
<accession>A0A2N3PIH2</accession>
<keyword evidence="3" id="KW-0443">Lipid metabolism</keyword>
<name>A0A2N3PIH2_9HELI</name>